<accession>A0A149PR59</accession>
<sequence length="63" mass="6523">MGGAGAVDLGVHAVAQRGLSSYKADERTALNGILYVLQTDACLRGLAFGAPPKQGLVTMFTGW</sequence>
<comment type="caution">
    <text evidence="1">The sequence shown here is derived from an EMBL/GenBank/DDBJ whole genome shotgun (WGS) entry which is preliminary data.</text>
</comment>
<dbReference type="EMBL" id="LRBG01000012">
    <property type="protein sequence ID" value="KXU87557.1"/>
    <property type="molecule type" value="Genomic_DNA"/>
</dbReference>
<reference evidence="1 2" key="1">
    <citation type="journal article" date="2015" name="Int. J. Syst. Evol. Microbiol.">
        <title>Burkholderia monticola sp. nov., isolated from mountain soil.</title>
        <authorList>
            <person name="Baek I."/>
            <person name="Seo B."/>
            <person name="Lee I."/>
            <person name="Yi H."/>
            <person name="Chun J."/>
        </authorList>
    </citation>
    <scope>NUCLEOTIDE SEQUENCE [LARGE SCALE GENOMIC DNA]</scope>
    <source>
        <strain evidence="1 2">JC2948</strain>
    </source>
</reference>
<organism evidence="1 2">
    <name type="scientific">Paraburkholderia monticola</name>
    <dbReference type="NCBI Taxonomy" id="1399968"/>
    <lineage>
        <taxon>Bacteria</taxon>
        <taxon>Pseudomonadati</taxon>
        <taxon>Pseudomonadota</taxon>
        <taxon>Betaproteobacteria</taxon>
        <taxon>Burkholderiales</taxon>
        <taxon>Burkholderiaceae</taxon>
        <taxon>Paraburkholderia</taxon>
    </lineage>
</organism>
<name>A0A149PR59_9BURK</name>
<proteinExistence type="predicted"/>
<evidence type="ECO:0000313" key="1">
    <source>
        <dbReference type="EMBL" id="KXU87557.1"/>
    </source>
</evidence>
<evidence type="ECO:0000313" key="2">
    <source>
        <dbReference type="Proteomes" id="UP000075613"/>
    </source>
</evidence>
<dbReference type="AlphaFoldDB" id="A0A149PR59"/>
<keyword evidence="2" id="KW-1185">Reference proteome</keyword>
<protein>
    <submittedName>
        <fullName evidence="1">Uncharacterized protein</fullName>
    </submittedName>
</protein>
<gene>
    <name evidence="1" type="ORF">CI15_15585</name>
</gene>
<dbReference type="Proteomes" id="UP000075613">
    <property type="component" value="Unassembled WGS sequence"/>
</dbReference>